<gene>
    <name evidence="1" type="ORF">FNZ23_29560</name>
</gene>
<evidence type="ECO:0000313" key="1">
    <source>
        <dbReference type="EMBL" id="TSB18765.1"/>
    </source>
</evidence>
<protein>
    <recommendedName>
        <fullName evidence="3">Methyltransferase type 12</fullName>
    </recommendedName>
</protein>
<organism evidence="1 2">
    <name type="scientific">Streptomyces benahoarensis</name>
    <dbReference type="NCBI Taxonomy" id="2595054"/>
    <lineage>
        <taxon>Bacteria</taxon>
        <taxon>Bacillati</taxon>
        <taxon>Actinomycetota</taxon>
        <taxon>Actinomycetes</taxon>
        <taxon>Kitasatosporales</taxon>
        <taxon>Streptomycetaceae</taxon>
        <taxon>Streptomyces</taxon>
    </lineage>
</organism>
<reference evidence="1 2" key="1">
    <citation type="submission" date="2019-07" db="EMBL/GenBank/DDBJ databases">
        <title>Draft genome for Streptomyces benahoarensis MZ03-48.</title>
        <authorList>
            <person name="Gonzalez-Pimentel J.L."/>
        </authorList>
    </citation>
    <scope>NUCLEOTIDE SEQUENCE [LARGE SCALE GENOMIC DNA]</scope>
    <source>
        <strain evidence="1 2">MZ03-48</strain>
    </source>
</reference>
<dbReference type="Proteomes" id="UP000320888">
    <property type="component" value="Unassembled WGS sequence"/>
</dbReference>
<keyword evidence="2" id="KW-1185">Reference proteome</keyword>
<accession>A0A553XP42</accession>
<proteinExistence type="predicted"/>
<evidence type="ECO:0008006" key="3">
    <source>
        <dbReference type="Google" id="ProtNLM"/>
    </source>
</evidence>
<dbReference type="AlphaFoldDB" id="A0A553XP42"/>
<evidence type="ECO:0000313" key="2">
    <source>
        <dbReference type="Proteomes" id="UP000320888"/>
    </source>
</evidence>
<dbReference type="EMBL" id="VKLS01000777">
    <property type="protein sequence ID" value="TSB18765.1"/>
    <property type="molecule type" value="Genomic_DNA"/>
</dbReference>
<comment type="caution">
    <text evidence="1">The sequence shown here is derived from an EMBL/GenBank/DDBJ whole genome shotgun (WGS) entry which is preliminary data.</text>
</comment>
<dbReference type="SUPFAM" id="SSF53335">
    <property type="entry name" value="S-adenosyl-L-methionine-dependent methyltransferases"/>
    <property type="match status" value="1"/>
</dbReference>
<name>A0A553XP42_9ACTN</name>
<dbReference type="RefSeq" id="WP_143944869.1">
    <property type="nucleotide sequence ID" value="NZ_VKLS01000777.1"/>
</dbReference>
<dbReference type="InterPro" id="IPR029063">
    <property type="entry name" value="SAM-dependent_MTases_sf"/>
</dbReference>
<dbReference type="OrthoDB" id="7055571at2"/>
<sequence>MATEAHHSTTSSDWGKADFEAIYNCPDPRRYFTTLQPLDYQIPHHGQAVFRAATDALRRHRADRPPLRVVDLCCSYGINAALLNHHLTLTDLYARYTTPGPNGGGRAADDRAYFATRRRADAVHLTGIDAADRAVRYGREAGLLDAGFAENLETGRPTAALRAALAGTDLITVTGGVGYITARTFGHLLDSVTAPPWVAAFVLRTVSYGPVSALLARAGLVTEKLPARTFRQRRFADDDERRAAFAALAEHPLPTTGKEADGFYHADLYLSRPAADVAALPLEKLVTD</sequence>